<keyword evidence="4" id="KW-1185">Reference proteome</keyword>
<comment type="caution">
    <text evidence="3">The sequence shown here is derived from an EMBL/GenBank/DDBJ whole genome shotgun (WGS) entry which is preliminary data.</text>
</comment>
<organism evidence="3 4">
    <name type="scientific">Pelotomaculum propionicicum</name>
    <dbReference type="NCBI Taxonomy" id="258475"/>
    <lineage>
        <taxon>Bacteria</taxon>
        <taxon>Bacillati</taxon>
        <taxon>Bacillota</taxon>
        <taxon>Clostridia</taxon>
        <taxon>Eubacteriales</taxon>
        <taxon>Desulfotomaculaceae</taxon>
        <taxon>Pelotomaculum</taxon>
    </lineage>
</organism>
<evidence type="ECO:0000259" key="2">
    <source>
        <dbReference type="PROSITE" id="PS50943"/>
    </source>
</evidence>
<dbReference type="Pfam" id="PF01381">
    <property type="entry name" value="HTH_3"/>
    <property type="match status" value="1"/>
</dbReference>
<evidence type="ECO:0000313" key="3">
    <source>
        <dbReference type="EMBL" id="TEB10648.1"/>
    </source>
</evidence>
<keyword evidence="1" id="KW-0238">DNA-binding</keyword>
<dbReference type="SMART" id="SM00530">
    <property type="entry name" value="HTH_XRE"/>
    <property type="match status" value="1"/>
</dbReference>
<evidence type="ECO:0000313" key="4">
    <source>
        <dbReference type="Proteomes" id="UP000297597"/>
    </source>
</evidence>
<dbReference type="CDD" id="cd00093">
    <property type="entry name" value="HTH_XRE"/>
    <property type="match status" value="1"/>
</dbReference>
<protein>
    <recommendedName>
        <fullName evidence="2">HTH cro/C1-type domain-containing protein</fullName>
    </recommendedName>
</protein>
<dbReference type="OrthoDB" id="2735991at2"/>
<feature type="domain" description="HTH cro/C1-type" evidence="2">
    <location>
        <begin position="7"/>
        <end position="61"/>
    </location>
</feature>
<proteinExistence type="predicted"/>
<dbReference type="PROSITE" id="PS50943">
    <property type="entry name" value="HTH_CROC1"/>
    <property type="match status" value="1"/>
</dbReference>
<dbReference type="SUPFAM" id="SSF47413">
    <property type="entry name" value="lambda repressor-like DNA-binding domains"/>
    <property type="match status" value="1"/>
</dbReference>
<dbReference type="RefSeq" id="WP_134214058.1">
    <property type="nucleotide sequence ID" value="NZ_QFFZ01000023.1"/>
</dbReference>
<dbReference type="PANTHER" id="PTHR46558:SF11">
    <property type="entry name" value="HTH-TYPE TRANSCRIPTIONAL REGULATOR XRE"/>
    <property type="match status" value="1"/>
</dbReference>
<sequence>MTIGERIKYLRKSLNLTQQQFANALDVDQGHIAGIEKGTKNPSKPLQKAICLTFHVRDIWLKTGEGEMFISPEDALKSLTARFGEQAVLDAVTNIMKERGLVMAAGRPAHQAGTGDPDLDRLLNTIYDLWTTGDSDLKGWLKVQLRRAIPDDVIEDAQKKQKATQGQASAG</sequence>
<dbReference type="EMBL" id="QFFZ01000023">
    <property type="protein sequence ID" value="TEB10648.1"/>
    <property type="molecule type" value="Genomic_DNA"/>
</dbReference>
<dbReference type="Gene3D" id="1.10.260.40">
    <property type="entry name" value="lambda repressor-like DNA-binding domains"/>
    <property type="match status" value="1"/>
</dbReference>
<dbReference type="AlphaFoldDB" id="A0A4Y7RNS8"/>
<evidence type="ECO:0000256" key="1">
    <source>
        <dbReference type="ARBA" id="ARBA00023125"/>
    </source>
</evidence>
<dbReference type="PANTHER" id="PTHR46558">
    <property type="entry name" value="TRACRIPTIONAL REGULATORY PROTEIN-RELATED-RELATED"/>
    <property type="match status" value="1"/>
</dbReference>
<reference evidence="3 4" key="1">
    <citation type="journal article" date="2018" name="Environ. Microbiol.">
        <title>Novel energy conservation strategies and behaviour of Pelotomaculum schinkii driving syntrophic propionate catabolism.</title>
        <authorList>
            <person name="Hidalgo-Ahumada C.A.P."/>
            <person name="Nobu M.K."/>
            <person name="Narihiro T."/>
            <person name="Tamaki H."/>
            <person name="Liu W.T."/>
            <person name="Kamagata Y."/>
            <person name="Stams A.J.M."/>
            <person name="Imachi H."/>
            <person name="Sousa D.Z."/>
        </authorList>
    </citation>
    <scope>NUCLEOTIDE SEQUENCE [LARGE SCALE GENOMIC DNA]</scope>
    <source>
        <strain evidence="3 4">MGP</strain>
    </source>
</reference>
<accession>A0A4Y7RNS8</accession>
<dbReference type="InterPro" id="IPR010982">
    <property type="entry name" value="Lambda_DNA-bd_dom_sf"/>
</dbReference>
<dbReference type="InterPro" id="IPR001387">
    <property type="entry name" value="Cro/C1-type_HTH"/>
</dbReference>
<dbReference type="Proteomes" id="UP000297597">
    <property type="component" value="Unassembled WGS sequence"/>
</dbReference>
<name>A0A4Y7RNS8_9FIRM</name>
<dbReference type="GO" id="GO:0003677">
    <property type="term" value="F:DNA binding"/>
    <property type="evidence" value="ECO:0007669"/>
    <property type="project" value="UniProtKB-KW"/>
</dbReference>
<gene>
    <name evidence="3" type="ORF">Pmgp_02228</name>
</gene>